<dbReference type="EMBL" id="JABMCI010000052">
    <property type="protein sequence ID" value="NUU16551.1"/>
    <property type="molecule type" value="Genomic_DNA"/>
</dbReference>
<proteinExistence type="predicted"/>
<keyword evidence="1 2" id="KW-0732">Signal</keyword>
<dbReference type="Pfam" id="PF12849">
    <property type="entry name" value="PBP_like_2"/>
    <property type="match status" value="1"/>
</dbReference>
<gene>
    <name evidence="4" type="ORF">HP550_04735</name>
</gene>
<dbReference type="PANTHER" id="PTHR30570">
    <property type="entry name" value="PERIPLASMIC PHOSPHATE BINDING COMPONENT OF PHOSPHATE ABC TRANSPORTER"/>
    <property type="match status" value="1"/>
</dbReference>
<dbReference type="PANTHER" id="PTHR30570:SF1">
    <property type="entry name" value="PHOSPHATE-BINDING PROTEIN PSTS"/>
    <property type="match status" value="1"/>
</dbReference>
<feature type="domain" description="PBP" evidence="3">
    <location>
        <begin position="96"/>
        <end position="255"/>
    </location>
</feature>
<feature type="chain" id="PRO_5030680443" description="PBP domain-containing protein" evidence="2">
    <location>
        <begin position="30"/>
        <end position="326"/>
    </location>
</feature>
<evidence type="ECO:0000256" key="2">
    <source>
        <dbReference type="SAM" id="SignalP"/>
    </source>
</evidence>
<reference evidence="4 5" key="1">
    <citation type="submission" date="2020-05" db="EMBL/GenBank/DDBJ databases">
        <title>Genome Sequencing of Type Strains.</title>
        <authorList>
            <person name="Lemaire J.F."/>
            <person name="Inderbitzin P."/>
            <person name="Gregorio O.A."/>
            <person name="Collins S.B."/>
            <person name="Wespe N."/>
            <person name="Knight-Connoni V."/>
        </authorList>
    </citation>
    <scope>NUCLEOTIDE SEQUENCE [LARGE SCALE GENOMIC DNA]</scope>
    <source>
        <strain evidence="4 5">ATCC 25174</strain>
    </source>
</reference>
<dbReference type="AlphaFoldDB" id="A0A7Y6DVK6"/>
<dbReference type="InterPro" id="IPR024370">
    <property type="entry name" value="PBP_domain"/>
</dbReference>
<dbReference type="Proteomes" id="UP000565724">
    <property type="component" value="Unassembled WGS sequence"/>
</dbReference>
<evidence type="ECO:0000313" key="4">
    <source>
        <dbReference type="EMBL" id="NUU16551.1"/>
    </source>
</evidence>
<comment type="caution">
    <text evidence="4">The sequence shown here is derived from an EMBL/GenBank/DDBJ whole genome shotgun (WGS) entry which is preliminary data.</text>
</comment>
<name>A0A7Y6DVK6_9CELL</name>
<protein>
    <recommendedName>
        <fullName evidence="3">PBP domain-containing protein</fullName>
    </recommendedName>
</protein>
<feature type="signal peptide" evidence="2">
    <location>
        <begin position="1"/>
        <end position="29"/>
    </location>
</feature>
<organism evidence="4 5">
    <name type="scientific">Cellulomonas humilata</name>
    <dbReference type="NCBI Taxonomy" id="144055"/>
    <lineage>
        <taxon>Bacteria</taxon>
        <taxon>Bacillati</taxon>
        <taxon>Actinomycetota</taxon>
        <taxon>Actinomycetes</taxon>
        <taxon>Micrococcales</taxon>
        <taxon>Cellulomonadaceae</taxon>
        <taxon>Cellulomonas</taxon>
    </lineage>
</organism>
<dbReference type="RefSeq" id="WP_175346436.1">
    <property type="nucleotide sequence ID" value="NZ_JABMCI010000052.1"/>
</dbReference>
<dbReference type="SUPFAM" id="SSF53850">
    <property type="entry name" value="Periplasmic binding protein-like II"/>
    <property type="match status" value="1"/>
</dbReference>
<evidence type="ECO:0000313" key="5">
    <source>
        <dbReference type="Proteomes" id="UP000565724"/>
    </source>
</evidence>
<accession>A0A7Y6DVK6</accession>
<evidence type="ECO:0000259" key="3">
    <source>
        <dbReference type="Pfam" id="PF12849"/>
    </source>
</evidence>
<dbReference type="Gene3D" id="3.40.190.10">
    <property type="entry name" value="Periplasmic binding protein-like II"/>
    <property type="match status" value="2"/>
</dbReference>
<dbReference type="InterPro" id="IPR050811">
    <property type="entry name" value="Phosphate_ABC_transporter"/>
</dbReference>
<sequence length="326" mass="32905">MKRSRVSIILASVLTGVVAASIAATPAYADPTPQVKDIVGVGSDTTEFALNYIADGRRAGVFSPGYNASASARLVSFDATGSSTVVLKAGTTAITRPNGSGAGKALLYGAGNNTNVNFARSSSSLSSAEVAAGLWQVPFAVDGLKLAVASTSNAPASISAAQMVSIYNGTFTNWSQLGGANGVIVPQIPQTGSGTRTVFLAQLQAANGGTPVTLAGSVVEVQEHDAAPIAANPNAVSPFSTGRFLTATGIKLTGGWTFQRALYNVVRTADLTKPYFTSLFAADGFICSGSAQPLIEAAGFQQLSVAADGGACGVPTQAAVTNFTVN</sequence>
<evidence type="ECO:0000256" key="1">
    <source>
        <dbReference type="ARBA" id="ARBA00022729"/>
    </source>
</evidence>
<keyword evidence="5" id="KW-1185">Reference proteome</keyword>